<comment type="caution">
    <text evidence="2">The sequence shown here is derived from an EMBL/GenBank/DDBJ whole genome shotgun (WGS) entry which is preliminary data.</text>
</comment>
<reference evidence="2 3" key="1">
    <citation type="submission" date="2014-02" db="EMBL/GenBank/DDBJ databases">
        <title>Single nucleus genome sequencing reveals high similarity among nuclei of an endomycorrhizal fungus.</title>
        <authorList>
            <person name="Lin K."/>
            <person name="Geurts R."/>
            <person name="Zhang Z."/>
            <person name="Limpens E."/>
            <person name="Saunders D.G."/>
            <person name="Mu D."/>
            <person name="Pang E."/>
            <person name="Cao H."/>
            <person name="Cha H."/>
            <person name="Lin T."/>
            <person name="Zhou Q."/>
            <person name="Shang Y."/>
            <person name="Li Y."/>
            <person name="Ivanov S."/>
            <person name="Sharma T."/>
            <person name="Velzen R.V."/>
            <person name="Ruijter N.D."/>
            <person name="Aanen D.K."/>
            <person name="Win J."/>
            <person name="Kamoun S."/>
            <person name="Bisseling T."/>
            <person name="Huang S."/>
        </authorList>
    </citation>
    <scope>NUCLEOTIDE SEQUENCE [LARGE SCALE GENOMIC DNA]</scope>
    <source>
        <strain evidence="3">DAOM197198w</strain>
    </source>
</reference>
<dbReference type="Gene3D" id="1.10.510.10">
    <property type="entry name" value="Transferase(Phosphotransferase) domain 1"/>
    <property type="match status" value="1"/>
</dbReference>
<dbReference type="SUPFAM" id="SSF56112">
    <property type="entry name" value="Protein kinase-like (PK-like)"/>
    <property type="match status" value="1"/>
</dbReference>
<dbReference type="InterPro" id="IPR011009">
    <property type="entry name" value="Kinase-like_dom_sf"/>
</dbReference>
<dbReference type="AlphaFoldDB" id="A0A015JXK4"/>
<evidence type="ECO:0000313" key="3">
    <source>
        <dbReference type="Proteomes" id="UP000022910"/>
    </source>
</evidence>
<dbReference type="InterPro" id="IPR001245">
    <property type="entry name" value="Ser-Thr/Tyr_kinase_cat_dom"/>
</dbReference>
<sequence>MSTLRYELVNATYHRAIFLTDTSIYNDIHKQFEFQKQTVLADKILTNDEKIYGIRKLTKTYDRNKVILNSGTRRICENCNQECLATLYCEYCVRNYLKENFSNWTSGNDDIDNLIQKCQMESLNPQRIVEWIPYNNLKNINYLTKGGFSEIYTAGWINGYYEEWDSEKKTIKRVKRLGIQNFVGYVALKKLENVESANQSWFEEAKSHLTISNKWSGVARCFGLTQNPSNGYYMLVMCKMNIDLRKYLQQNHNQLTWKDRMKIINEITLALYYIHKEKAIHRDLHSGNILYSQFNDKWYISDLGFCGPADKSSTSIYGNLPYIAPEVIVGREYTFASDIYSIAILMWEISSGQTPFINYEHENDIVMNIINGIRAKIVPGTPLEYKNLMKECWDADPLKRPDADALESKINRINLYYQNMSDEVFKSEMDNLEMNKVEENYTSSRLFTSKIHNFGNLPEPRNATEGISV</sequence>
<gene>
    <name evidence="2" type="ORF">RirG_052890</name>
</gene>
<feature type="domain" description="Protein kinase" evidence="1">
    <location>
        <begin position="137"/>
        <end position="417"/>
    </location>
</feature>
<proteinExistence type="predicted"/>
<evidence type="ECO:0000313" key="2">
    <source>
        <dbReference type="EMBL" id="EXX74247.1"/>
    </source>
</evidence>
<dbReference type="InterPro" id="IPR000719">
    <property type="entry name" value="Prot_kinase_dom"/>
</dbReference>
<dbReference type="PROSITE" id="PS50011">
    <property type="entry name" value="PROTEIN_KINASE_DOM"/>
    <property type="match status" value="1"/>
</dbReference>
<dbReference type="EMBL" id="JEMT01013081">
    <property type="protein sequence ID" value="EXX74247.1"/>
    <property type="molecule type" value="Genomic_DNA"/>
</dbReference>
<dbReference type="GO" id="GO:0005524">
    <property type="term" value="F:ATP binding"/>
    <property type="evidence" value="ECO:0007669"/>
    <property type="project" value="InterPro"/>
</dbReference>
<evidence type="ECO:0000259" key="1">
    <source>
        <dbReference type="PROSITE" id="PS50011"/>
    </source>
</evidence>
<organism evidence="2 3">
    <name type="scientific">Rhizophagus irregularis (strain DAOM 197198w)</name>
    <name type="common">Glomus intraradices</name>
    <dbReference type="NCBI Taxonomy" id="1432141"/>
    <lineage>
        <taxon>Eukaryota</taxon>
        <taxon>Fungi</taxon>
        <taxon>Fungi incertae sedis</taxon>
        <taxon>Mucoromycota</taxon>
        <taxon>Glomeromycotina</taxon>
        <taxon>Glomeromycetes</taxon>
        <taxon>Glomerales</taxon>
        <taxon>Glomeraceae</taxon>
        <taxon>Rhizophagus</taxon>
    </lineage>
</organism>
<keyword evidence="3" id="KW-1185">Reference proteome</keyword>
<name>A0A015JXK4_RHIIW</name>
<dbReference type="PANTHER" id="PTHR44329">
    <property type="entry name" value="SERINE/THREONINE-PROTEIN KINASE TNNI3K-RELATED"/>
    <property type="match status" value="1"/>
</dbReference>
<dbReference type="InterPro" id="IPR051681">
    <property type="entry name" value="Ser/Thr_Kinases-Pseudokinases"/>
</dbReference>
<dbReference type="GO" id="GO:0004674">
    <property type="term" value="F:protein serine/threonine kinase activity"/>
    <property type="evidence" value="ECO:0007669"/>
    <property type="project" value="TreeGrafter"/>
</dbReference>
<dbReference type="Proteomes" id="UP000022910">
    <property type="component" value="Unassembled WGS sequence"/>
</dbReference>
<dbReference type="HOGENOM" id="CLU_000288_7_34_1"/>
<accession>A0A015JXK4</accession>
<dbReference type="Pfam" id="PF07714">
    <property type="entry name" value="PK_Tyr_Ser-Thr"/>
    <property type="match status" value="1"/>
</dbReference>
<protein>
    <submittedName>
        <fullName evidence="2">Cdc15p</fullName>
    </submittedName>
</protein>